<dbReference type="Gene3D" id="3.40.710.10">
    <property type="entry name" value="DD-peptidase/beta-lactamase superfamily"/>
    <property type="match status" value="1"/>
</dbReference>
<dbReference type="SUPFAM" id="SSF56601">
    <property type="entry name" value="beta-lactamase/transpeptidase-like"/>
    <property type="match status" value="1"/>
</dbReference>
<reference evidence="6" key="1">
    <citation type="journal article" date="2021" name="Nat. Commun.">
        <title>Genetic determinants of endophytism in the Arabidopsis root mycobiome.</title>
        <authorList>
            <person name="Mesny F."/>
            <person name="Miyauchi S."/>
            <person name="Thiergart T."/>
            <person name="Pickel B."/>
            <person name="Atanasova L."/>
            <person name="Karlsson M."/>
            <person name="Huettel B."/>
            <person name="Barry K.W."/>
            <person name="Haridas S."/>
            <person name="Chen C."/>
            <person name="Bauer D."/>
            <person name="Andreopoulos W."/>
            <person name="Pangilinan J."/>
            <person name="LaButti K."/>
            <person name="Riley R."/>
            <person name="Lipzen A."/>
            <person name="Clum A."/>
            <person name="Drula E."/>
            <person name="Henrissat B."/>
            <person name="Kohler A."/>
            <person name="Grigoriev I.V."/>
            <person name="Martin F.M."/>
            <person name="Hacquard S."/>
        </authorList>
    </citation>
    <scope>NUCLEOTIDE SEQUENCE</scope>
    <source>
        <strain evidence="6">MPI-CAGE-AT-0147</strain>
    </source>
</reference>
<dbReference type="AlphaFoldDB" id="A0A9P9JIA9"/>
<accession>A0A9P9JIA9</accession>
<dbReference type="Pfam" id="PF26335">
    <property type="entry name" value="ARB_00930_C"/>
    <property type="match status" value="1"/>
</dbReference>
<feature type="transmembrane region" description="Helical" evidence="2">
    <location>
        <begin position="586"/>
        <end position="608"/>
    </location>
</feature>
<protein>
    <submittedName>
        <fullName evidence="6">Beta-lactamase/transpeptidase-like protein</fullName>
    </submittedName>
</protein>
<dbReference type="InterPro" id="IPR058664">
    <property type="entry name" value="ARB_00930-like_C"/>
</dbReference>
<dbReference type="PANTHER" id="PTHR22935">
    <property type="entry name" value="PENICILLIN-BINDING PROTEIN"/>
    <property type="match status" value="1"/>
</dbReference>
<proteinExistence type="inferred from homology"/>
<dbReference type="PANTHER" id="PTHR22935:SF95">
    <property type="entry name" value="BETA-LACTAMASE-LIKE 1-RELATED"/>
    <property type="match status" value="1"/>
</dbReference>
<dbReference type="InterPro" id="IPR001466">
    <property type="entry name" value="Beta-lactam-related"/>
</dbReference>
<dbReference type="OrthoDB" id="10250282at2759"/>
<keyword evidence="2" id="KW-0812">Transmembrane</keyword>
<evidence type="ECO:0000256" key="1">
    <source>
        <dbReference type="ARBA" id="ARBA00038473"/>
    </source>
</evidence>
<keyword evidence="7" id="KW-1185">Reference proteome</keyword>
<gene>
    <name evidence="6" type="ORF">EDB81DRAFT_634100</name>
</gene>
<keyword evidence="2" id="KW-0472">Membrane</keyword>
<dbReference type="EMBL" id="JAGMUV010000001">
    <property type="protein sequence ID" value="KAH7175346.1"/>
    <property type="molecule type" value="Genomic_DNA"/>
</dbReference>
<comment type="caution">
    <text evidence="6">The sequence shown here is derived from an EMBL/GenBank/DDBJ whole genome shotgun (WGS) entry which is preliminary data.</text>
</comment>
<keyword evidence="2" id="KW-1133">Transmembrane helix</keyword>
<sequence length="609" mass="64952">MPSLSKLAVLAVGALTLADAKACPPMGAVFPAPQAPSQNTAVKKAVSGLKSALDQQTSAQFEATALSVGVKSIHEDDPLFTYHFTPPNAGSGAQEVGDDTMYRIASVSKMFTVLAALQNTDIDMNASVLKYLPQLNETDTGDPILSLNWEEITVAALAGHLSGLGVDLAQDLGVVGSEAWVQMGLPEFSVKTGPTCSGLPGTIPCTREDLIEQVNRRPPVYSPYTVPVYSNIGIAVLGLVVEAASNKTFNEVVTQNILDVAGMNHTSTGKPPAAEDIFIPEGDKIWNSTLEAFDSAGGMFSSLGDLQAFGEAILTNKLLSPVETRKWMKPASATSSWGYMVGHPWEILRTDNITSDGRLIDIYSKSGDLGLYHTLTGLVPDYDLVVTVIVAGEDAPPYTSAMIFSAVVQALLPAIEAAGREQAKAAYVGEYTQQSTNSSITFKMDDGPGLLISEWTVRGYNVLRNIGGYSWATLETGEVNSKPPVAARVYPTNLHNENQDQVAWRAVFDYTNATTDAALDSKLFFKDGSCQTWFSQDRQTYNFLSLDEFIFVESESEGQTVKNPAFNITLSKVHPAPEKKTSAGNVAAGAPGGVLGAVLMASLVLVSLF</sequence>
<dbReference type="Pfam" id="PF00144">
    <property type="entry name" value="Beta-lactamase"/>
    <property type="match status" value="1"/>
</dbReference>
<feature type="signal peptide" evidence="3">
    <location>
        <begin position="1"/>
        <end position="22"/>
    </location>
</feature>
<dbReference type="InterPro" id="IPR051478">
    <property type="entry name" value="Beta-lactamase-like_AB/R"/>
</dbReference>
<keyword evidence="3" id="KW-0732">Signal</keyword>
<feature type="domain" description="Beta-lactamase-like ARB-00930-like C-terminal" evidence="5">
    <location>
        <begin position="420"/>
        <end position="573"/>
    </location>
</feature>
<evidence type="ECO:0000313" key="7">
    <source>
        <dbReference type="Proteomes" id="UP000738349"/>
    </source>
</evidence>
<evidence type="ECO:0000256" key="3">
    <source>
        <dbReference type="SAM" id="SignalP"/>
    </source>
</evidence>
<name>A0A9P9JIA9_9HYPO</name>
<organism evidence="6 7">
    <name type="scientific">Dactylonectria macrodidyma</name>
    <dbReference type="NCBI Taxonomy" id="307937"/>
    <lineage>
        <taxon>Eukaryota</taxon>
        <taxon>Fungi</taxon>
        <taxon>Dikarya</taxon>
        <taxon>Ascomycota</taxon>
        <taxon>Pezizomycotina</taxon>
        <taxon>Sordariomycetes</taxon>
        <taxon>Hypocreomycetidae</taxon>
        <taxon>Hypocreales</taxon>
        <taxon>Nectriaceae</taxon>
        <taxon>Dactylonectria</taxon>
    </lineage>
</organism>
<dbReference type="Proteomes" id="UP000738349">
    <property type="component" value="Unassembled WGS sequence"/>
</dbReference>
<evidence type="ECO:0000259" key="5">
    <source>
        <dbReference type="Pfam" id="PF26335"/>
    </source>
</evidence>
<dbReference type="InterPro" id="IPR012338">
    <property type="entry name" value="Beta-lactam/transpept-like"/>
</dbReference>
<evidence type="ECO:0000259" key="4">
    <source>
        <dbReference type="Pfam" id="PF00144"/>
    </source>
</evidence>
<comment type="similarity">
    <text evidence="1">Belongs to the beta-lactamase family.</text>
</comment>
<evidence type="ECO:0000256" key="2">
    <source>
        <dbReference type="SAM" id="Phobius"/>
    </source>
</evidence>
<evidence type="ECO:0000313" key="6">
    <source>
        <dbReference type="EMBL" id="KAH7175346.1"/>
    </source>
</evidence>
<feature type="chain" id="PRO_5040325204" evidence="3">
    <location>
        <begin position="23"/>
        <end position="609"/>
    </location>
</feature>
<feature type="domain" description="Beta-lactamase-related" evidence="4">
    <location>
        <begin position="92"/>
        <end position="395"/>
    </location>
</feature>